<dbReference type="Pfam" id="PF00731">
    <property type="entry name" value="AIRC"/>
    <property type="match status" value="1"/>
</dbReference>
<accession>A0A2R7Y9H7</accession>
<dbReference type="GO" id="GO:0034023">
    <property type="term" value="F:5-(carboxyamino)imidazole ribonucleotide mutase activity"/>
    <property type="evidence" value="ECO:0007669"/>
    <property type="project" value="UniProtKB-UniRule"/>
</dbReference>
<reference evidence="6 7" key="1">
    <citation type="journal article" date="2018" name="Syst. Appl. Microbiol.">
        <title>A new symbiotic nanoarchaeote (Candidatus Nanoclepta minutus) and its host (Zestosphaera tikiterensis gen. nov., sp. nov.) from a New Zealand hot spring.</title>
        <authorList>
            <person name="St John E."/>
            <person name="Liu Y."/>
            <person name="Podar M."/>
            <person name="Stott M.B."/>
            <person name="Meneghin J."/>
            <person name="Chen Z."/>
            <person name="Lagutin K."/>
            <person name="Mitchell K."/>
            <person name="Reysenbach A.L."/>
        </authorList>
    </citation>
    <scope>NUCLEOTIDE SEQUENCE [LARGE SCALE GENOMIC DNA]</scope>
    <source>
        <strain evidence="6">NZ3</strain>
    </source>
</reference>
<dbReference type="UniPathway" id="UPA00074">
    <property type="reaction ID" value="UER00943"/>
</dbReference>
<gene>
    <name evidence="3" type="primary">purE</name>
    <name evidence="6" type="ORF">B7O98_01090</name>
</gene>
<dbReference type="AlphaFoldDB" id="A0A2R7Y9H7"/>
<dbReference type="InterPro" id="IPR033747">
    <property type="entry name" value="PurE_ClassI"/>
</dbReference>
<dbReference type="PANTHER" id="PTHR23046:SF2">
    <property type="entry name" value="PHOSPHORIBOSYLAMINOIMIDAZOLE CARBOXYLASE"/>
    <property type="match status" value="1"/>
</dbReference>
<dbReference type="SMART" id="SM01001">
    <property type="entry name" value="AIRC"/>
    <property type="match status" value="1"/>
</dbReference>
<evidence type="ECO:0000259" key="5">
    <source>
        <dbReference type="SMART" id="SM01001"/>
    </source>
</evidence>
<evidence type="ECO:0000256" key="1">
    <source>
        <dbReference type="ARBA" id="ARBA00022755"/>
    </source>
</evidence>
<feature type="binding site" evidence="3 4">
    <location>
        <position position="13"/>
    </location>
    <ligand>
        <name>substrate</name>
    </ligand>
</feature>
<dbReference type="Gene3D" id="3.40.50.1970">
    <property type="match status" value="1"/>
</dbReference>
<proteinExistence type="inferred from homology"/>
<evidence type="ECO:0000256" key="3">
    <source>
        <dbReference type="HAMAP-Rule" id="MF_01929"/>
    </source>
</evidence>
<protein>
    <recommendedName>
        <fullName evidence="3">N5-carboxyaminoimidazole ribonucleotide mutase</fullName>
        <shortName evidence="3">N5-CAIR mutase</shortName>
        <ecNumber evidence="3">5.4.99.18</ecNumber>
    </recommendedName>
    <alternativeName>
        <fullName evidence="3">5-(carboxyamino)imidazole ribonucleotide mutase</fullName>
    </alternativeName>
</protein>
<comment type="pathway">
    <text evidence="3">Purine metabolism; IMP biosynthesis via de novo pathway; 5-amino-1-(5-phospho-D-ribosyl)imidazole-4-carboxylate from 5-amino-1-(5-phospho-D-ribosyl)imidazole (N5-CAIR route): step 2/2.</text>
</comment>
<sequence>MPCKGKVAIVVGSQRDLEHAEKAAKVLMDHGIEHEVRVLSAHRNPKELEEYIEKSDADVFIAMAGLAAHLPGFIASRTEKPVVGVPLNVALGGLDSLLSIAQMPKGVPVATVGINNAENAAYLALRILKLCLGR</sequence>
<dbReference type="EC" id="5.4.99.18" evidence="3"/>
<dbReference type="SUPFAM" id="SSF52255">
    <property type="entry name" value="N5-CAIR mutase (phosphoribosylaminoimidazole carboxylase, PurE)"/>
    <property type="match status" value="1"/>
</dbReference>
<feature type="binding site" evidence="3 4">
    <location>
        <position position="43"/>
    </location>
    <ligand>
        <name>substrate</name>
    </ligand>
</feature>
<name>A0A2R7Y9H7_9CREN</name>
<dbReference type="InterPro" id="IPR000031">
    <property type="entry name" value="PurE_dom"/>
</dbReference>
<evidence type="ECO:0000313" key="6">
    <source>
        <dbReference type="EMBL" id="PUA34037.1"/>
    </source>
</evidence>
<dbReference type="PANTHER" id="PTHR23046">
    <property type="entry name" value="PHOSPHORIBOSYLAMINOIMIDAZOLE CARBOXYLASE CATALYTIC SUBUNIT"/>
    <property type="match status" value="1"/>
</dbReference>
<comment type="caution">
    <text evidence="6">The sequence shown here is derived from an EMBL/GenBank/DDBJ whole genome shotgun (WGS) entry which is preliminary data.</text>
</comment>
<comment type="catalytic activity">
    <reaction evidence="3">
        <text>5-carboxyamino-1-(5-phospho-D-ribosyl)imidazole + H(+) = 5-amino-1-(5-phospho-D-ribosyl)imidazole-4-carboxylate</text>
        <dbReference type="Rhea" id="RHEA:13193"/>
        <dbReference type="ChEBI" id="CHEBI:15378"/>
        <dbReference type="ChEBI" id="CHEBI:58730"/>
        <dbReference type="ChEBI" id="CHEBI:77657"/>
        <dbReference type="EC" id="5.4.99.18"/>
    </reaction>
</comment>
<dbReference type="GO" id="GO:0006189">
    <property type="term" value="P:'de novo' IMP biosynthetic process"/>
    <property type="evidence" value="ECO:0007669"/>
    <property type="project" value="UniProtKB-UniRule"/>
</dbReference>
<keyword evidence="1 3" id="KW-0658">Purine biosynthesis</keyword>
<dbReference type="PIRSF" id="PIRSF001338">
    <property type="entry name" value="AIR_carboxylase"/>
    <property type="match status" value="1"/>
</dbReference>
<organism evidence="6 7">
    <name type="scientific">Zestosphaera tikiterensis</name>
    <dbReference type="NCBI Taxonomy" id="1973259"/>
    <lineage>
        <taxon>Archaea</taxon>
        <taxon>Thermoproteota</taxon>
        <taxon>Thermoprotei</taxon>
        <taxon>Desulfurococcales</taxon>
        <taxon>Desulfurococcaceae</taxon>
        <taxon>Zestosphaera</taxon>
    </lineage>
</organism>
<evidence type="ECO:0000313" key="7">
    <source>
        <dbReference type="Proteomes" id="UP000244093"/>
    </source>
</evidence>
<keyword evidence="2 3" id="KW-0413">Isomerase</keyword>
<comment type="similarity">
    <text evidence="3">Belongs to the AIR carboxylase family. Class I subfamily.</text>
</comment>
<feature type="binding site" evidence="3 4">
    <location>
        <position position="16"/>
    </location>
    <ligand>
        <name>substrate</name>
    </ligand>
</feature>
<dbReference type="HAMAP" id="MF_01929">
    <property type="entry name" value="PurE_classI"/>
    <property type="match status" value="1"/>
</dbReference>
<evidence type="ECO:0000256" key="4">
    <source>
        <dbReference type="PIRSR" id="PIRSR001338-1"/>
    </source>
</evidence>
<comment type="function">
    <text evidence="3">Catalyzes the conversion of N5-carboxyaminoimidazole ribonucleotide (N5-CAIR) to 4-carboxy-5-aminoimidazole ribonucleotide (CAIR).</text>
</comment>
<dbReference type="NCBIfam" id="TIGR01162">
    <property type="entry name" value="purE"/>
    <property type="match status" value="1"/>
</dbReference>
<dbReference type="Proteomes" id="UP000244093">
    <property type="component" value="Unassembled WGS sequence"/>
</dbReference>
<evidence type="ECO:0000256" key="2">
    <source>
        <dbReference type="ARBA" id="ARBA00023235"/>
    </source>
</evidence>
<dbReference type="InterPro" id="IPR024694">
    <property type="entry name" value="PurE_prokaryotes"/>
</dbReference>
<feature type="domain" description="PurE" evidence="5">
    <location>
        <begin position="5"/>
        <end position="134"/>
    </location>
</feature>
<dbReference type="EMBL" id="NBVN01000001">
    <property type="protein sequence ID" value="PUA34037.1"/>
    <property type="molecule type" value="Genomic_DNA"/>
</dbReference>